<comment type="similarity">
    <text evidence="3">Belongs to the methyl-accepting chemotaxis (MCP) protein family.</text>
</comment>
<gene>
    <name evidence="9" type="ORF">RS694_02230</name>
</gene>
<keyword evidence="6" id="KW-0472">Membrane</keyword>
<feature type="region of interest" description="Disordered" evidence="5">
    <location>
        <begin position="280"/>
        <end position="302"/>
    </location>
</feature>
<dbReference type="RefSeq" id="WP_051392078.1">
    <property type="nucleotide sequence ID" value="NZ_CP019239.1"/>
</dbReference>
<dbReference type="PROSITE" id="PS50885">
    <property type="entry name" value="HAMP"/>
    <property type="match status" value="1"/>
</dbReference>
<dbReference type="PANTHER" id="PTHR43531:SF14">
    <property type="entry name" value="METHYL-ACCEPTING CHEMOTAXIS PROTEIN I-RELATED"/>
    <property type="match status" value="1"/>
</dbReference>
<evidence type="ECO:0000256" key="5">
    <source>
        <dbReference type="SAM" id="MobiDB-lite"/>
    </source>
</evidence>
<evidence type="ECO:0000256" key="6">
    <source>
        <dbReference type="SAM" id="Phobius"/>
    </source>
</evidence>
<dbReference type="InterPro" id="IPR004089">
    <property type="entry name" value="MCPsignal_dom"/>
</dbReference>
<dbReference type="GO" id="GO:0005886">
    <property type="term" value="C:plasma membrane"/>
    <property type="evidence" value="ECO:0007669"/>
    <property type="project" value="TreeGrafter"/>
</dbReference>
<name>A0A1P8K652_9BURK</name>
<proteinExistence type="inferred from homology"/>
<dbReference type="Pfam" id="PF12729">
    <property type="entry name" value="4HB_MCP_1"/>
    <property type="match status" value="1"/>
</dbReference>
<keyword evidence="2" id="KW-0488">Methylation</keyword>
<dbReference type="Gene3D" id="1.10.287.950">
    <property type="entry name" value="Methyl-accepting chemotaxis protein"/>
    <property type="match status" value="1"/>
</dbReference>
<dbReference type="AlphaFoldDB" id="A0A1P8K652"/>
<dbReference type="SMART" id="SM00304">
    <property type="entry name" value="HAMP"/>
    <property type="match status" value="1"/>
</dbReference>
<evidence type="ECO:0000259" key="7">
    <source>
        <dbReference type="PROSITE" id="PS50111"/>
    </source>
</evidence>
<feature type="domain" description="Methyl-accepting transducer" evidence="7">
    <location>
        <begin position="267"/>
        <end position="496"/>
    </location>
</feature>
<evidence type="ECO:0000313" key="9">
    <source>
        <dbReference type="EMBL" id="APW41488.1"/>
    </source>
</evidence>
<dbReference type="CDD" id="cd11386">
    <property type="entry name" value="MCP_signal"/>
    <property type="match status" value="1"/>
</dbReference>
<dbReference type="FunFam" id="1.10.287.950:FF:000001">
    <property type="entry name" value="Methyl-accepting chemotaxis sensory transducer"/>
    <property type="match status" value="1"/>
</dbReference>
<dbReference type="GO" id="GO:0004888">
    <property type="term" value="F:transmembrane signaling receptor activity"/>
    <property type="evidence" value="ECO:0007669"/>
    <property type="project" value="InterPro"/>
</dbReference>
<keyword evidence="4" id="KW-0807">Transducer</keyword>
<evidence type="ECO:0000313" key="10">
    <source>
        <dbReference type="Proteomes" id="UP000186110"/>
    </source>
</evidence>
<evidence type="ECO:0000256" key="4">
    <source>
        <dbReference type="PROSITE-ProRule" id="PRU00284"/>
    </source>
</evidence>
<sequence>MTGSNLRIGARLGLAFGLVLLITALMAVTGIWRLGSLKTAANHLAFTEVQRAQLTQTWVSNIKLNWVRTSAALQAVDPAYIGALQKDMDNTSKLISESQKELEPLITDSAGQALFADIGKQRELYRVPRGDLMKKKLAGEDVTAALNTTMLPLADNYLKSLDRLIEHMQAQLEASVEQTEAVADSGQWILGVGAGLSAAIGLVLAVLSTRSITQPIQQAVLSAQAISQGDLSIHIQAQGKDEAADMMRALLEMRNNLARMVGGVRTSAQGVSTASAEIAQGNHDLSSRTEQQASALQETAASMDELSGTVRHNADNAAQANQLAMTASSVAVMGGEVVSQVVETMKGINDASRKIADIISVIDGIAFQTNILALNAAVEAARAGEQGRGFAVVASEVRALAGRSAAAAKEIKTLIDTSVTRVSQGSALVDKAGTTMTDIVGAIRRVTDIVGEISAASGEQASGVTQVGHAVTQMDQATQQNAALVEQMAAAASSLRSQAHSLVEVMAVFRLAPGSDGDGMKPSMLPA</sequence>
<dbReference type="Pfam" id="PF00672">
    <property type="entry name" value="HAMP"/>
    <property type="match status" value="1"/>
</dbReference>
<dbReference type="InterPro" id="IPR003660">
    <property type="entry name" value="HAMP_dom"/>
</dbReference>
<dbReference type="PANTHER" id="PTHR43531">
    <property type="entry name" value="PROTEIN ICFG"/>
    <property type="match status" value="1"/>
</dbReference>
<dbReference type="InterPro" id="IPR024478">
    <property type="entry name" value="HlyB_4HB_MCP"/>
</dbReference>
<keyword evidence="10" id="KW-1185">Reference proteome</keyword>
<dbReference type="GO" id="GO:0006935">
    <property type="term" value="P:chemotaxis"/>
    <property type="evidence" value="ECO:0007669"/>
    <property type="project" value="InterPro"/>
</dbReference>
<dbReference type="Pfam" id="PF00015">
    <property type="entry name" value="MCPsignal"/>
    <property type="match status" value="1"/>
</dbReference>
<evidence type="ECO:0000256" key="1">
    <source>
        <dbReference type="ARBA" id="ARBA00004370"/>
    </source>
</evidence>
<dbReference type="SMART" id="SM00283">
    <property type="entry name" value="MA"/>
    <property type="match status" value="1"/>
</dbReference>
<organism evidence="9 10">
    <name type="scientific">Rhodoferax saidenbachensis</name>
    <dbReference type="NCBI Taxonomy" id="1484693"/>
    <lineage>
        <taxon>Bacteria</taxon>
        <taxon>Pseudomonadati</taxon>
        <taxon>Pseudomonadota</taxon>
        <taxon>Betaproteobacteria</taxon>
        <taxon>Burkholderiales</taxon>
        <taxon>Comamonadaceae</taxon>
        <taxon>Rhodoferax</taxon>
    </lineage>
</organism>
<evidence type="ECO:0000256" key="2">
    <source>
        <dbReference type="ARBA" id="ARBA00022481"/>
    </source>
</evidence>
<dbReference type="Proteomes" id="UP000186110">
    <property type="component" value="Chromosome"/>
</dbReference>
<protein>
    <submittedName>
        <fullName evidence="9">Methyl-accepting chemotaxis protein</fullName>
    </submittedName>
</protein>
<feature type="transmembrane region" description="Helical" evidence="6">
    <location>
        <begin position="12"/>
        <end position="32"/>
    </location>
</feature>
<dbReference type="PROSITE" id="PS50111">
    <property type="entry name" value="CHEMOTAXIS_TRANSDUC_2"/>
    <property type="match status" value="1"/>
</dbReference>
<comment type="subcellular location">
    <subcellularLocation>
        <location evidence="1">Membrane</location>
    </subcellularLocation>
</comment>
<dbReference type="SUPFAM" id="SSF58104">
    <property type="entry name" value="Methyl-accepting chemotaxis protein (MCP) signaling domain"/>
    <property type="match status" value="1"/>
</dbReference>
<dbReference type="GO" id="GO:0007165">
    <property type="term" value="P:signal transduction"/>
    <property type="evidence" value="ECO:0007669"/>
    <property type="project" value="UniProtKB-KW"/>
</dbReference>
<dbReference type="eggNOG" id="COG0840">
    <property type="taxonomic scope" value="Bacteria"/>
</dbReference>
<keyword evidence="6" id="KW-1133">Transmembrane helix</keyword>
<dbReference type="InterPro" id="IPR051310">
    <property type="entry name" value="MCP_chemotaxis"/>
</dbReference>
<dbReference type="EMBL" id="CP019239">
    <property type="protein sequence ID" value="APW41488.1"/>
    <property type="molecule type" value="Genomic_DNA"/>
</dbReference>
<evidence type="ECO:0000259" key="8">
    <source>
        <dbReference type="PROSITE" id="PS50885"/>
    </source>
</evidence>
<dbReference type="InterPro" id="IPR004090">
    <property type="entry name" value="Chemotax_Me-accpt_rcpt"/>
</dbReference>
<feature type="domain" description="HAMP" evidence="8">
    <location>
        <begin position="210"/>
        <end position="262"/>
    </location>
</feature>
<dbReference type="InterPro" id="IPR047347">
    <property type="entry name" value="YvaQ-like_sensor"/>
</dbReference>
<dbReference type="CDD" id="cd06225">
    <property type="entry name" value="HAMP"/>
    <property type="match status" value="1"/>
</dbReference>
<keyword evidence="6" id="KW-0812">Transmembrane</keyword>
<feature type="compositionally biased region" description="Polar residues" evidence="5">
    <location>
        <begin position="288"/>
        <end position="300"/>
    </location>
</feature>
<reference evidence="9 10" key="1">
    <citation type="submission" date="2017-01" db="EMBL/GenBank/DDBJ databases">
        <authorList>
            <person name="Mah S.A."/>
            <person name="Swanson W.J."/>
            <person name="Moy G.W."/>
            <person name="Vacquier V.D."/>
        </authorList>
    </citation>
    <scope>NUCLEOTIDE SEQUENCE [LARGE SCALE GENOMIC DNA]</scope>
    <source>
        <strain evidence="9 10">DSM 22694</strain>
    </source>
</reference>
<dbReference type="CDD" id="cd19411">
    <property type="entry name" value="MCP2201-like_sensor"/>
    <property type="match status" value="1"/>
</dbReference>
<dbReference type="KEGG" id="rsb:RS694_02230"/>
<dbReference type="STRING" id="1484693.RS694_02230"/>
<accession>A0A1P8K652</accession>
<evidence type="ECO:0000256" key="3">
    <source>
        <dbReference type="ARBA" id="ARBA00029447"/>
    </source>
</evidence>
<dbReference type="PRINTS" id="PR00260">
    <property type="entry name" value="CHEMTRNSDUCR"/>
</dbReference>